<dbReference type="Pfam" id="PF01557">
    <property type="entry name" value="FAA_hydrolase"/>
    <property type="match status" value="1"/>
</dbReference>
<dbReference type="Proteomes" id="UP000307169">
    <property type="component" value="Unassembled WGS sequence"/>
</dbReference>
<evidence type="ECO:0000256" key="2">
    <source>
        <dbReference type="ARBA" id="ARBA00022723"/>
    </source>
</evidence>
<dbReference type="GO" id="GO:0019752">
    <property type="term" value="P:carboxylic acid metabolic process"/>
    <property type="evidence" value="ECO:0007669"/>
    <property type="project" value="UniProtKB-ARBA"/>
</dbReference>
<dbReference type="InterPro" id="IPR036663">
    <property type="entry name" value="Fumarylacetoacetase_C_sf"/>
</dbReference>
<dbReference type="FunFam" id="3.90.850.10:FF:000003">
    <property type="entry name" value="Fumarylacetoacetate hydrolase domain-containing 1"/>
    <property type="match status" value="1"/>
</dbReference>
<dbReference type="AlphaFoldDB" id="A0A4T0NSG0"/>
<dbReference type="GO" id="GO:0005739">
    <property type="term" value="C:mitochondrion"/>
    <property type="evidence" value="ECO:0007669"/>
    <property type="project" value="TreeGrafter"/>
</dbReference>
<keyword evidence="2" id="KW-0479">Metal-binding</keyword>
<reference evidence="4 5" key="1">
    <citation type="submission" date="2019-03" db="EMBL/GenBank/DDBJ databases">
        <title>Sequencing 25 genomes of Wallemia mellicola.</title>
        <authorList>
            <person name="Gostincar C."/>
        </authorList>
    </citation>
    <scope>NUCLEOTIDE SEQUENCE [LARGE SCALE GENOMIC DNA]</scope>
    <source>
        <strain evidence="4 5">EXF-1262</strain>
    </source>
</reference>
<dbReference type="InterPro" id="IPR011234">
    <property type="entry name" value="Fumarylacetoacetase-like_C"/>
</dbReference>
<dbReference type="EMBL" id="SPRH01000004">
    <property type="protein sequence ID" value="TIC04204.1"/>
    <property type="molecule type" value="Genomic_DNA"/>
</dbReference>
<name>A0A4T0NSG0_9BASI</name>
<feature type="domain" description="Fumarylacetoacetase-like C-terminal" evidence="3">
    <location>
        <begin position="11"/>
        <end position="214"/>
    </location>
</feature>
<evidence type="ECO:0000313" key="5">
    <source>
        <dbReference type="Proteomes" id="UP000307169"/>
    </source>
</evidence>
<dbReference type="PANTHER" id="PTHR11820">
    <property type="entry name" value="ACYLPYRUVASE"/>
    <property type="match status" value="1"/>
</dbReference>
<sequence>MASRFHSTARKIVAIGRNYSEHAKELQNAIPKEPFFFLKPTSSFVRTGGNIEIPNGVIAHHEVELGVVIGQTGRDISQNDALSHIAGYSLGIDMTARNIQDVIKKKGLPWSTLKGFDTFTPIGLIAGLSTILQPRRDFIPKDKVVDPHQLGLWLKADETIRQMGTTSDMIFRIPRLIQHVSSIMRLEEGDVLLTGTPSGVGPLSPGQTVTAGLTQGKEELDRLELKVVQRQGGYVYQEE</sequence>
<gene>
    <name evidence="4" type="ORF">E3Q17_00626</name>
</gene>
<dbReference type="GO" id="GO:0046872">
    <property type="term" value="F:metal ion binding"/>
    <property type="evidence" value="ECO:0007669"/>
    <property type="project" value="UniProtKB-KW"/>
</dbReference>
<dbReference type="PANTHER" id="PTHR11820:SF7">
    <property type="entry name" value="ACYLPYRUVASE FAHD1, MITOCHONDRIAL"/>
    <property type="match status" value="1"/>
</dbReference>
<evidence type="ECO:0000256" key="1">
    <source>
        <dbReference type="ARBA" id="ARBA00010211"/>
    </source>
</evidence>
<dbReference type="Gene3D" id="3.90.850.10">
    <property type="entry name" value="Fumarylacetoacetase-like, C-terminal domain"/>
    <property type="match status" value="1"/>
</dbReference>
<organism evidence="4 5">
    <name type="scientific">Wallemia mellicola</name>
    <dbReference type="NCBI Taxonomy" id="1708541"/>
    <lineage>
        <taxon>Eukaryota</taxon>
        <taxon>Fungi</taxon>
        <taxon>Dikarya</taxon>
        <taxon>Basidiomycota</taxon>
        <taxon>Wallemiomycotina</taxon>
        <taxon>Wallemiomycetes</taxon>
        <taxon>Wallemiales</taxon>
        <taxon>Wallemiaceae</taxon>
        <taxon>Wallemia</taxon>
    </lineage>
</organism>
<proteinExistence type="inferred from homology"/>
<accession>A0A4T0NSG0</accession>
<evidence type="ECO:0000313" key="4">
    <source>
        <dbReference type="EMBL" id="TIC04204.1"/>
    </source>
</evidence>
<comment type="caution">
    <text evidence="4">The sequence shown here is derived from an EMBL/GenBank/DDBJ whole genome shotgun (WGS) entry which is preliminary data.</text>
</comment>
<comment type="similarity">
    <text evidence="1">Belongs to the FAH family.</text>
</comment>
<dbReference type="GO" id="GO:0018773">
    <property type="term" value="F:acetylpyruvate hydrolase activity"/>
    <property type="evidence" value="ECO:0007669"/>
    <property type="project" value="TreeGrafter"/>
</dbReference>
<protein>
    <recommendedName>
        <fullName evidence="3">Fumarylacetoacetase-like C-terminal domain-containing protein</fullName>
    </recommendedName>
</protein>
<evidence type="ECO:0000259" key="3">
    <source>
        <dbReference type="Pfam" id="PF01557"/>
    </source>
</evidence>
<dbReference type="SUPFAM" id="SSF56529">
    <property type="entry name" value="FAH"/>
    <property type="match status" value="1"/>
</dbReference>